<dbReference type="InterPro" id="IPR036518">
    <property type="entry name" value="CobE/GbiG_C_sf"/>
</dbReference>
<evidence type="ECO:0000313" key="3">
    <source>
        <dbReference type="EMBL" id="RPE32074.1"/>
    </source>
</evidence>
<evidence type="ECO:0000256" key="1">
    <source>
        <dbReference type="SAM" id="MobiDB-lite"/>
    </source>
</evidence>
<dbReference type="InterPro" id="IPR052553">
    <property type="entry name" value="CbiG_hydrolase"/>
</dbReference>
<gene>
    <name evidence="3" type="ORF">EDD38_0319</name>
</gene>
<dbReference type="Gene3D" id="3.30.420.180">
    <property type="entry name" value="CobE/GbiG C-terminal domain"/>
    <property type="match status" value="1"/>
</dbReference>
<protein>
    <submittedName>
        <fullName evidence="3">Cobalt-precorrin 5A hydrolase</fullName>
    </submittedName>
</protein>
<sequence>MVGFLAARRHARPGAERTGRAEQHVDADGAPDGPARAPRLVLGLGLRRGTPAADLLRTVDAALAALGLDRTALGSAATLDSKLTEPGLLAAARELGLPLTGHPAAVLAAVPGPGGSARVAAAVGTPSVAEAAALASAGPGARLLAPRTATASATAALAAPPQEDNR</sequence>
<dbReference type="EMBL" id="RKQG01000001">
    <property type="protein sequence ID" value="RPE32074.1"/>
    <property type="molecule type" value="Genomic_DNA"/>
</dbReference>
<feature type="compositionally biased region" description="Basic and acidic residues" evidence="1">
    <location>
        <begin position="13"/>
        <end position="27"/>
    </location>
</feature>
<comment type="caution">
    <text evidence="3">The sequence shown here is derived from an EMBL/GenBank/DDBJ whole genome shotgun (WGS) entry which is preliminary data.</text>
</comment>
<feature type="domain" description="CobE/GbiG C-terminal" evidence="2">
    <location>
        <begin position="40"/>
        <end position="158"/>
    </location>
</feature>
<name>A0A3N4S6Q4_9ACTN</name>
<dbReference type="RefSeq" id="WP_208766918.1">
    <property type="nucleotide sequence ID" value="NZ_JBEYIY010000007.1"/>
</dbReference>
<dbReference type="GO" id="GO:0016787">
    <property type="term" value="F:hydrolase activity"/>
    <property type="evidence" value="ECO:0007669"/>
    <property type="project" value="UniProtKB-KW"/>
</dbReference>
<dbReference type="PANTHER" id="PTHR37477">
    <property type="entry name" value="COBALT-PRECORRIN-5A HYDROLASE"/>
    <property type="match status" value="1"/>
</dbReference>
<keyword evidence="4" id="KW-1185">Reference proteome</keyword>
<dbReference type="Pfam" id="PF01890">
    <property type="entry name" value="CbiG_C"/>
    <property type="match status" value="1"/>
</dbReference>
<dbReference type="InterPro" id="IPR002750">
    <property type="entry name" value="CobE/GbiG_C"/>
</dbReference>
<dbReference type="SUPFAM" id="SSF159664">
    <property type="entry name" value="CobE/GbiG C-terminal domain-like"/>
    <property type="match status" value="1"/>
</dbReference>
<dbReference type="Proteomes" id="UP000266906">
    <property type="component" value="Unassembled WGS sequence"/>
</dbReference>
<keyword evidence="3" id="KW-0378">Hydrolase</keyword>
<dbReference type="PANTHER" id="PTHR37477:SF1">
    <property type="entry name" value="COBALT-PRECORRIN-5A HYDROLASE"/>
    <property type="match status" value="1"/>
</dbReference>
<accession>A0A3N4S6Q4</accession>
<proteinExistence type="predicted"/>
<evidence type="ECO:0000313" key="4">
    <source>
        <dbReference type="Proteomes" id="UP000266906"/>
    </source>
</evidence>
<dbReference type="GO" id="GO:0009236">
    <property type="term" value="P:cobalamin biosynthetic process"/>
    <property type="evidence" value="ECO:0007669"/>
    <property type="project" value="InterPro"/>
</dbReference>
<organism evidence="3 4">
    <name type="scientific">Kitasatospora cineracea</name>
    <dbReference type="NCBI Taxonomy" id="88074"/>
    <lineage>
        <taxon>Bacteria</taxon>
        <taxon>Bacillati</taxon>
        <taxon>Actinomycetota</taxon>
        <taxon>Actinomycetes</taxon>
        <taxon>Kitasatosporales</taxon>
        <taxon>Streptomycetaceae</taxon>
        <taxon>Kitasatospora</taxon>
    </lineage>
</organism>
<evidence type="ECO:0000259" key="2">
    <source>
        <dbReference type="Pfam" id="PF01890"/>
    </source>
</evidence>
<dbReference type="AlphaFoldDB" id="A0A3N4S6Q4"/>
<feature type="region of interest" description="Disordered" evidence="1">
    <location>
        <begin position="1"/>
        <end position="36"/>
    </location>
</feature>
<reference evidence="3 4" key="1">
    <citation type="submission" date="2018-11" db="EMBL/GenBank/DDBJ databases">
        <title>Sequencing the genomes of 1000 actinobacteria strains.</title>
        <authorList>
            <person name="Klenk H.-P."/>
        </authorList>
    </citation>
    <scope>NUCLEOTIDE SEQUENCE [LARGE SCALE GENOMIC DNA]</scope>
    <source>
        <strain evidence="3 4">DSM 44781</strain>
    </source>
</reference>